<dbReference type="GO" id="GO:0008270">
    <property type="term" value="F:zinc ion binding"/>
    <property type="evidence" value="ECO:0007669"/>
    <property type="project" value="UniProtKB-KW"/>
</dbReference>
<sequence length="496" mass="55485">MSTEYGPKIYVEELNQGAQKLIAAEKAGSSTDSIDFSVAVRCTNCGKIILEKEKPKVCGGCKSTFYCFPACSEEAWKPKHKKLCEANKRHMLRKPHFTQLLLQFPWGRLENDGTFNDGLARARFKVLGIERSGFWSHNGGPNSHQFEHEPDTTRQRGDWDTKMEEISARFTYVNGTPLFETKHYSDRAGWKLEPAKLIPFRNFSAEQRPPRLASESTIVDWNSWYAWRGLSKESPAALLMHFPMSVYWLLVHTLGIADPKAGSPESRVQLKVHYIGAEVELNFLPLFAELALLLPYTDISLIMFGPAVHKIVSEAKESHPKSLAARVSPTSPVFSYTAPEASGAGQIQIFLHGSDPHWMPADADAALSSYSGVPSALIAPNAGLSSYPAWRPVIVYAHQMQIPFATTEYAEQSCEIQRAEFQSRVSSEAAHAWQSVMLGAPCTPNHQVAIDAYLRGRQRKWEYPIEVNPFQRPGQRRIPTKLPNVPNGFTIQAVGK</sequence>
<name>A0AAD7FU49_9AGAR</name>
<accession>A0AAD7FU49</accession>
<evidence type="ECO:0000256" key="3">
    <source>
        <dbReference type="ARBA" id="ARBA00022833"/>
    </source>
</evidence>
<dbReference type="AlphaFoldDB" id="A0AAD7FU49"/>
<dbReference type="Gene3D" id="6.10.140.2220">
    <property type="match status" value="1"/>
</dbReference>
<evidence type="ECO:0000313" key="7">
    <source>
        <dbReference type="Proteomes" id="UP001221142"/>
    </source>
</evidence>
<dbReference type="InterPro" id="IPR046824">
    <property type="entry name" value="Mss51-like_C"/>
</dbReference>
<feature type="domain" description="MYND-type" evidence="5">
    <location>
        <begin position="42"/>
        <end position="84"/>
    </location>
</feature>
<evidence type="ECO:0000256" key="4">
    <source>
        <dbReference type="PROSITE-ProRule" id="PRU00134"/>
    </source>
</evidence>
<protein>
    <recommendedName>
        <fullName evidence="5">MYND-type domain-containing protein</fullName>
    </recommendedName>
</protein>
<keyword evidence="1" id="KW-0479">Metal-binding</keyword>
<comment type="caution">
    <text evidence="6">The sequence shown here is derived from an EMBL/GenBank/DDBJ whole genome shotgun (WGS) entry which is preliminary data.</text>
</comment>
<dbReference type="SUPFAM" id="SSF144232">
    <property type="entry name" value="HIT/MYND zinc finger-like"/>
    <property type="match status" value="1"/>
</dbReference>
<evidence type="ECO:0000313" key="6">
    <source>
        <dbReference type="EMBL" id="KAJ7639138.1"/>
    </source>
</evidence>
<keyword evidence="3" id="KW-0862">Zinc</keyword>
<proteinExistence type="predicted"/>
<dbReference type="PANTHER" id="PTHR47570">
    <property type="entry name" value="ZINC ION BINDING PROTEIN"/>
    <property type="match status" value="1"/>
</dbReference>
<gene>
    <name evidence="6" type="ORF">FB45DRAFT_421647</name>
</gene>
<dbReference type="Pfam" id="PF01753">
    <property type="entry name" value="zf-MYND"/>
    <property type="match status" value="1"/>
</dbReference>
<dbReference type="PANTHER" id="PTHR47570:SF1">
    <property type="entry name" value="ZINC ION BINDING PROTEIN"/>
    <property type="match status" value="1"/>
</dbReference>
<evidence type="ECO:0000259" key="5">
    <source>
        <dbReference type="PROSITE" id="PS50865"/>
    </source>
</evidence>
<dbReference type="Pfam" id="PF20179">
    <property type="entry name" value="MSS51_C"/>
    <property type="match status" value="1"/>
</dbReference>
<keyword evidence="7" id="KW-1185">Reference proteome</keyword>
<organism evidence="6 7">
    <name type="scientific">Roridomyces roridus</name>
    <dbReference type="NCBI Taxonomy" id="1738132"/>
    <lineage>
        <taxon>Eukaryota</taxon>
        <taxon>Fungi</taxon>
        <taxon>Dikarya</taxon>
        <taxon>Basidiomycota</taxon>
        <taxon>Agaricomycotina</taxon>
        <taxon>Agaricomycetes</taxon>
        <taxon>Agaricomycetidae</taxon>
        <taxon>Agaricales</taxon>
        <taxon>Marasmiineae</taxon>
        <taxon>Mycenaceae</taxon>
        <taxon>Roridomyces</taxon>
    </lineage>
</organism>
<evidence type="ECO:0000256" key="2">
    <source>
        <dbReference type="ARBA" id="ARBA00022771"/>
    </source>
</evidence>
<dbReference type="EMBL" id="JARKIF010000005">
    <property type="protein sequence ID" value="KAJ7639138.1"/>
    <property type="molecule type" value="Genomic_DNA"/>
</dbReference>
<evidence type="ECO:0000256" key="1">
    <source>
        <dbReference type="ARBA" id="ARBA00022723"/>
    </source>
</evidence>
<dbReference type="InterPro" id="IPR002893">
    <property type="entry name" value="Znf_MYND"/>
</dbReference>
<dbReference type="Proteomes" id="UP001221142">
    <property type="component" value="Unassembled WGS sequence"/>
</dbReference>
<dbReference type="PROSITE" id="PS50865">
    <property type="entry name" value="ZF_MYND_2"/>
    <property type="match status" value="1"/>
</dbReference>
<reference evidence="6" key="1">
    <citation type="submission" date="2023-03" db="EMBL/GenBank/DDBJ databases">
        <title>Massive genome expansion in bonnet fungi (Mycena s.s.) driven by repeated elements and novel gene families across ecological guilds.</title>
        <authorList>
            <consortium name="Lawrence Berkeley National Laboratory"/>
            <person name="Harder C.B."/>
            <person name="Miyauchi S."/>
            <person name="Viragh M."/>
            <person name="Kuo A."/>
            <person name="Thoen E."/>
            <person name="Andreopoulos B."/>
            <person name="Lu D."/>
            <person name="Skrede I."/>
            <person name="Drula E."/>
            <person name="Henrissat B."/>
            <person name="Morin E."/>
            <person name="Kohler A."/>
            <person name="Barry K."/>
            <person name="LaButti K."/>
            <person name="Morin E."/>
            <person name="Salamov A."/>
            <person name="Lipzen A."/>
            <person name="Mereny Z."/>
            <person name="Hegedus B."/>
            <person name="Baldrian P."/>
            <person name="Stursova M."/>
            <person name="Weitz H."/>
            <person name="Taylor A."/>
            <person name="Grigoriev I.V."/>
            <person name="Nagy L.G."/>
            <person name="Martin F."/>
            <person name="Kauserud H."/>
        </authorList>
    </citation>
    <scope>NUCLEOTIDE SEQUENCE</scope>
    <source>
        <strain evidence="6">9284</strain>
    </source>
</reference>
<dbReference type="PROSITE" id="PS01360">
    <property type="entry name" value="ZF_MYND_1"/>
    <property type="match status" value="1"/>
</dbReference>
<keyword evidence="2 4" id="KW-0863">Zinc-finger</keyword>